<proteinExistence type="predicted"/>
<feature type="region of interest" description="Disordered" evidence="1">
    <location>
        <begin position="273"/>
        <end position="293"/>
    </location>
</feature>
<dbReference type="EMBL" id="OKRB01000103">
    <property type="protein sequence ID" value="SPE24376.1"/>
    <property type="molecule type" value="Genomic_DNA"/>
</dbReference>
<evidence type="ECO:0000256" key="1">
    <source>
        <dbReference type="SAM" id="MobiDB-lite"/>
    </source>
</evidence>
<dbReference type="Proteomes" id="UP000239735">
    <property type="component" value="Unassembled WGS sequence"/>
</dbReference>
<evidence type="ECO:0000313" key="3">
    <source>
        <dbReference type="Proteomes" id="UP000239735"/>
    </source>
</evidence>
<gene>
    <name evidence="2" type="ORF">SBA5_450034</name>
</gene>
<sequence length="357" mass="36266">MEIASDATTAAAVLSRVAGLLSLLALCVAVAGAPSSRAQSPPAANATQSAGAAVADQPTATPSAPEATQPPVLSGRPMAIVPIDKSIPGAALDVAGSLQARNGRAYLTSSGTVTAGDATAQVTLPYRGTLRVCASSTVKLAADSSMPTDQVPGLLIALDQGAVEMSFAESEARERIADTLLTPYFRILIGGPSAADVKVRLGDHGDTCVDNAGADAPYVVVTSVFDSGVYRVQPGQRVMFENGSLHEVVDEEKEPCGCPSPKAAANEFPLAQSEGLTSASNPPPASAVKQPAGNDQVATTLVYNSGAHAPPTVTIPQPESSAAVPAAPAPAQAPATKKKPGFFRRVGRFFKRVFGAE</sequence>
<dbReference type="AlphaFoldDB" id="A0A2N9LMA7"/>
<feature type="compositionally biased region" description="Low complexity" evidence="1">
    <location>
        <begin position="316"/>
        <end position="335"/>
    </location>
</feature>
<protein>
    <recommendedName>
        <fullName evidence="4">FecR protein domain-containing protein</fullName>
    </recommendedName>
</protein>
<organism evidence="2 3">
    <name type="scientific">Candidatus Sulfuritelmatomonas gaucii</name>
    <dbReference type="NCBI Taxonomy" id="2043161"/>
    <lineage>
        <taxon>Bacteria</taxon>
        <taxon>Pseudomonadati</taxon>
        <taxon>Acidobacteriota</taxon>
        <taxon>Terriglobia</taxon>
        <taxon>Terriglobales</taxon>
        <taxon>Acidobacteriaceae</taxon>
        <taxon>Candidatus Sulfuritelmatomonas</taxon>
    </lineage>
</organism>
<reference evidence="3" key="1">
    <citation type="submission" date="2018-02" db="EMBL/GenBank/DDBJ databases">
        <authorList>
            <person name="Hausmann B."/>
        </authorList>
    </citation>
    <scope>NUCLEOTIDE SEQUENCE [LARGE SCALE GENOMIC DNA]</scope>
    <source>
        <strain evidence="3">Peat soil MAG SbA5</strain>
    </source>
</reference>
<feature type="region of interest" description="Disordered" evidence="1">
    <location>
        <begin position="35"/>
        <end position="75"/>
    </location>
</feature>
<dbReference type="OrthoDB" id="117760at2"/>
<feature type="compositionally biased region" description="Low complexity" evidence="1">
    <location>
        <begin position="35"/>
        <end position="46"/>
    </location>
</feature>
<evidence type="ECO:0008006" key="4">
    <source>
        <dbReference type="Google" id="ProtNLM"/>
    </source>
</evidence>
<name>A0A2N9LMA7_9BACT</name>
<accession>A0A2N9LMA7</accession>
<evidence type="ECO:0000313" key="2">
    <source>
        <dbReference type="EMBL" id="SPE24376.1"/>
    </source>
</evidence>
<feature type="region of interest" description="Disordered" evidence="1">
    <location>
        <begin position="308"/>
        <end position="338"/>
    </location>
</feature>